<comment type="cofactor">
    <cofactor evidence="1">
        <name>Mg(2+)</name>
        <dbReference type="ChEBI" id="CHEBI:18420"/>
    </cofactor>
</comment>
<dbReference type="InterPro" id="IPR049163">
    <property type="entry name" value="Pif1-like_2B_dom"/>
</dbReference>
<feature type="domain" description="DNA helicase Pif1-like 2B" evidence="4">
    <location>
        <begin position="1049"/>
        <end position="1095"/>
    </location>
</feature>
<dbReference type="Pfam" id="PF05970">
    <property type="entry name" value="PIF1"/>
    <property type="match status" value="1"/>
</dbReference>
<dbReference type="Pfam" id="PF14214">
    <property type="entry name" value="Helitron_like_N"/>
    <property type="match status" value="1"/>
</dbReference>
<feature type="domain" description="DNA helicase Pif1-like DEAD-box helicase" evidence="2">
    <location>
        <begin position="759"/>
        <end position="954"/>
    </location>
</feature>
<dbReference type="Pfam" id="PF21530">
    <property type="entry name" value="Pif1_2B_dom"/>
    <property type="match status" value="1"/>
</dbReference>
<evidence type="ECO:0000313" key="5">
    <source>
        <dbReference type="EMBL" id="PUZ60033.1"/>
    </source>
</evidence>
<gene>
    <name evidence="5" type="ORF">GQ55_4G090500</name>
</gene>
<dbReference type="GO" id="GO:0005524">
    <property type="term" value="F:ATP binding"/>
    <property type="evidence" value="ECO:0007669"/>
    <property type="project" value="UniProtKB-KW"/>
</dbReference>
<dbReference type="STRING" id="1504633.A0A2T7DWS1"/>
<keyword evidence="1" id="KW-0547">Nucleotide-binding</keyword>
<dbReference type="GO" id="GO:0006281">
    <property type="term" value="P:DNA repair"/>
    <property type="evidence" value="ECO:0007669"/>
    <property type="project" value="UniProtKB-KW"/>
</dbReference>
<dbReference type="Gramene" id="PUZ60033">
    <property type="protein sequence ID" value="PUZ60033"/>
    <property type="gene ID" value="GQ55_4G090500"/>
</dbReference>
<keyword evidence="1" id="KW-0233">DNA recombination</keyword>
<keyword evidence="1" id="KW-0234">DNA repair</keyword>
<dbReference type="EMBL" id="CM009752">
    <property type="protein sequence ID" value="PUZ60033.1"/>
    <property type="molecule type" value="Genomic_DNA"/>
</dbReference>
<dbReference type="OrthoDB" id="674851at2759"/>
<accession>A0A2T7DWS1</accession>
<dbReference type="GO" id="GO:0006310">
    <property type="term" value="P:DNA recombination"/>
    <property type="evidence" value="ECO:0007669"/>
    <property type="project" value="UniProtKB-KW"/>
</dbReference>
<keyword evidence="1" id="KW-0347">Helicase</keyword>
<dbReference type="GO" id="GO:0043139">
    <property type="term" value="F:5'-3' DNA helicase activity"/>
    <property type="evidence" value="ECO:0007669"/>
    <property type="project" value="UniProtKB-EC"/>
</dbReference>
<keyword evidence="1" id="KW-0378">Hydrolase</keyword>
<dbReference type="GO" id="GO:0000723">
    <property type="term" value="P:telomere maintenance"/>
    <property type="evidence" value="ECO:0007669"/>
    <property type="project" value="InterPro"/>
</dbReference>
<keyword evidence="1" id="KW-0067">ATP-binding</keyword>
<organism evidence="5 6">
    <name type="scientific">Panicum hallii var. hallii</name>
    <dbReference type="NCBI Taxonomy" id="1504633"/>
    <lineage>
        <taxon>Eukaryota</taxon>
        <taxon>Viridiplantae</taxon>
        <taxon>Streptophyta</taxon>
        <taxon>Embryophyta</taxon>
        <taxon>Tracheophyta</taxon>
        <taxon>Spermatophyta</taxon>
        <taxon>Magnoliopsida</taxon>
        <taxon>Liliopsida</taxon>
        <taxon>Poales</taxon>
        <taxon>Poaceae</taxon>
        <taxon>PACMAD clade</taxon>
        <taxon>Panicoideae</taxon>
        <taxon>Panicodae</taxon>
        <taxon>Paniceae</taxon>
        <taxon>Panicinae</taxon>
        <taxon>Panicum</taxon>
        <taxon>Panicum sect. Panicum</taxon>
    </lineage>
</organism>
<dbReference type="SUPFAM" id="SSF52540">
    <property type="entry name" value="P-loop containing nucleoside triphosphate hydrolases"/>
    <property type="match status" value="2"/>
</dbReference>
<name>A0A2T7DWS1_9POAL</name>
<keyword evidence="1" id="KW-0227">DNA damage</keyword>
<evidence type="ECO:0000259" key="3">
    <source>
        <dbReference type="Pfam" id="PF14214"/>
    </source>
</evidence>
<comment type="similarity">
    <text evidence="1">Belongs to the helicase family.</text>
</comment>
<dbReference type="PANTHER" id="PTHR10492:SF90">
    <property type="entry name" value="ATP-DEPENDENT DNA HELICASE"/>
    <property type="match status" value="1"/>
</dbReference>
<dbReference type="Proteomes" id="UP000244336">
    <property type="component" value="Chromosome 4"/>
</dbReference>
<keyword evidence="6" id="KW-1185">Reference proteome</keyword>
<evidence type="ECO:0000256" key="1">
    <source>
        <dbReference type="RuleBase" id="RU363044"/>
    </source>
</evidence>
<feature type="domain" description="Helitron helicase-like" evidence="3">
    <location>
        <begin position="183"/>
        <end position="297"/>
    </location>
</feature>
<evidence type="ECO:0000259" key="2">
    <source>
        <dbReference type="Pfam" id="PF05970"/>
    </source>
</evidence>
<dbReference type="CDD" id="cd18809">
    <property type="entry name" value="SF1_C_RecD"/>
    <property type="match status" value="1"/>
</dbReference>
<dbReference type="InterPro" id="IPR025476">
    <property type="entry name" value="Helitron_helicase-like"/>
</dbReference>
<dbReference type="Gene3D" id="3.40.50.300">
    <property type="entry name" value="P-loop containing nucleotide triphosphate hydrolases"/>
    <property type="match status" value="2"/>
</dbReference>
<dbReference type="InterPro" id="IPR010285">
    <property type="entry name" value="DNA_helicase_pif1-like_DEAD"/>
</dbReference>
<dbReference type="GO" id="GO:0016887">
    <property type="term" value="F:ATP hydrolysis activity"/>
    <property type="evidence" value="ECO:0007669"/>
    <property type="project" value="RHEA"/>
</dbReference>
<protein>
    <recommendedName>
        <fullName evidence="1">ATP-dependent DNA helicase</fullName>
        <ecNumber evidence="1">5.6.2.3</ecNumber>
    </recommendedName>
</protein>
<dbReference type="PANTHER" id="PTHR10492">
    <property type="match status" value="1"/>
</dbReference>
<comment type="catalytic activity">
    <reaction evidence="1">
        <text>ATP + H2O = ADP + phosphate + H(+)</text>
        <dbReference type="Rhea" id="RHEA:13065"/>
        <dbReference type="ChEBI" id="CHEBI:15377"/>
        <dbReference type="ChEBI" id="CHEBI:15378"/>
        <dbReference type="ChEBI" id="CHEBI:30616"/>
        <dbReference type="ChEBI" id="CHEBI:43474"/>
        <dbReference type="ChEBI" id="CHEBI:456216"/>
        <dbReference type="EC" id="5.6.2.3"/>
    </reaction>
</comment>
<evidence type="ECO:0000259" key="4">
    <source>
        <dbReference type="Pfam" id="PF21530"/>
    </source>
</evidence>
<dbReference type="EC" id="5.6.2.3" evidence="1"/>
<reference evidence="5 6" key="1">
    <citation type="submission" date="2018-04" db="EMBL/GenBank/DDBJ databases">
        <title>WGS assembly of Panicum hallii var. hallii HAL2.</title>
        <authorList>
            <person name="Lovell J."/>
            <person name="Jenkins J."/>
            <person name="Lowry D."/>
            <person name="Mamidi S."/>
            <person name="Sreedasyam A."/>
            <person name="Weng X."/>
            <person name="Barry K."/>
            <person name="Bonette J."/>
            <person name="Campitelli B."/>
            <person name="Daum C."/>
            <person name="Gordon S."/>
            <person name="Gould B."/>
            <person name="Lipzen A."/>
            <person name="MacQueen A."/>
            <person name="Palacio-Mejia J."/>
            <person name="Plott C."/>
            <person name="Shakirov E."/>
            <person name="Shu S."/>
            <person name="Yoshinaga Y."/>
            <person name="Zane M."/>
            <person name="Rokhsar D."/>
            <person name="Grimwood J."/>
            <person name="Schmutz J."/>
            <person name="Juenger T."/>
        </authorList>
    </citation>
    <scope>NUCLEOTIDE SEQUENCE [LARGE SCALE GENOMIC DNA]</scope>
    <source>
        <strain evidence="6">cv. HAL2</strain>
    </source>
</reference>
<dbReference type="AlphaFoldDB" id="A0A2T7DWS1"/>
<sequence length="1217" mass="137988">MINNGTAPYVFKINGVVHHRIGTLMPPQGSRPKFAQLYIHDTENEVQNRLNVFENDDNSPDCPDPDIALSLMNMLDEHNQLVKAFQCARERIEQEGGKEVTLRLLGCNTTNNVKYNLPSSGEIAAIIVGDYSAAEYTYDVLVHDRKYGLKRVSCLHPCYMALQYPLLFPYGERGFHLGINADSVGGRMIVPPSFTGGRRYYVMNYQDAMAICRVFGPPDLFMTFTCNPKWKEISDALRFEPGQQPCDRSELVVRVFHMKVDEFIADIREGKTFGPVRAVLYTVEFQKRGLPHIHCLVWLSNTDSEFNPSTVDSFICAEIPDISTDPLGYALVDEFMIHGPCDNHNKKCPCMKRDKCSKNYPKSFQDETIIDDFGFTTYKRRDDGRCVVKNGIRLDNKNVVPYNMPLLKKYNAHINVEWCNKSNMIKYLFKYVTKGSDRAKVYFEVTAKTSNASLGPEMAPLNEIQEYIDVRYLSTCEALWRIFEFDIHFRMPPVERLTVHLPGRNYVRYEPGANLTSLLDSPAAKSTMLTEWFEANSKHSEGRHLTYCDFPKEWSWDSSNRCWRQRTPCAKIGRMYYVHPTAGELYYLRMLLMIVKGAKNYADVRTFDNRVYNTFREACEARGLLEGDNEWNLLFDEAIVSASAYQLRQLFVTVVLYCSVGNVRALFDKYWLYFTDDIRRTLIDTLGNPHYVVPHEQLMSLLIQKLTHVFANSGGNINDYDLPRFTTQFDCMNDNRLINDELDAEPLLLSMHAASLVSQLNVDQRNVYDTITKRVLGGSPGFFFVCGHGGTGKTFLWNAILASLRSEKKIVLAVASSGVASLLLPKGRTAHSRFKIPFDLNEAGTCSVKRGTMLAELIKVSALIIWDEAPMTHRHCFEALDRTMQDILSEDKPANAIIPFGGKPVVLGGDFRQILPVVRKGSRSVIVNASITNSKLWRHVAVLKLHINIRGEEREASWVTIPDDLLIRTNGSKIAALVSDVYTDFIANYKNPEYLATRAIVCPNNQTVDEINDYIIKMLPGDSVQCLSCDTISKSSEHIPDFDVLYPTEFLNSINVNNFPIHKPVLKRGVIVMLLRNLNQTMGLCNGMRLLVTRLGQRVLCCIILTGCKVGEEVFIPRIALNTTDVKWPFTLQRRQFPVRVCYAMTVNKSQGQTLSTVGLYLKKPIFTHGQLYVAVSRSTSRSGLRILIEDDDGSCGSQTRNVVYREVLDAANAASV</sequence>
<dbReference type="InterPro" id="IPR027417">
    <property type="entry name" value="P-loop_NTPase"/>
</dbReference>
<proteinExistence type="inferred from homology"/>
<evidence type="ECO:0000313" key="6">
    <source>
        <dbReference type="Proteomes" id="UP000244336"/>
    </source>
</evidence>